<dbReference type="Pfam" id="PF00708">
    <property type="entry name" value="Acylphosphatase"/>
    <property type="match status" value="1"/>
</dbReference>
<dbReference type="PANTHER" id="PTHR10029">
    <property type="entry name" value="ACYLPHOSPHATASE"/>
    <property type="match status" value="1"/>
</dbReference>
<gene>
    <name evidence="4" type="ORF">PYX00_009719</name>
</gene>
<protein>
    <recommendedName>
        <fullName evidence="3">Acylphosphatase-like domain-containing protein</fullName>
    </recommendedName>
</protein>
<dbReference type="Gene3D" id="3.30.70.100">
    <property type="match status" value="1"/>
</dbReference>
<evidence type="ECO:0000256" key="1">
    <source>
        <dbReference type="PROSITE-ProRule" id="PRU00520"/>
    </source>
</evidence>
<comment type="similarity">
    <text evidence="2">Belongs to the acylphosphatase family.</text>
</comment>
<organism evidence="4">
    <name type="scientific">Menopon gallinae</name>
    <name type="common">poultry shaft louse</name>
    <dbReference type="NCBI Taxonomy" id="328185"/>
    <lineage>
        <taxon>Eukaryota</taxon>
        <taxon>Metazoa</taxon>
        <taxon>Ecdysozoa</taxon>
        <taxon>Arthropoda</taxon>
        <taxon>Hexapoda</taxon>
        <taxon>Insecta</taxon>
        <taxon>Pterygota</taxon>
        <taxon>Neoptera</taxon>
        <taxon>Paraneoptera</taxon>
        <taxon>Psocodea</taxon>
        <taxon>Troctomorpha</taxon>
        <taxon>Phthiraptera</taxon>
        <taxon>Amblycera</taxon>
        <taxon>Menoponidae</taxon>
        <taxon>Menopon</taxon>
    </lineage>
</organism>
<evidence type="ECO:0000259" key="3">
    <source>
        <dbReference type="PROSITE" id="PS51160"/>
    </source>
</evidence>
<name>A0AAW2HC65_9NEOP</name>
<evidence type="ECO:0000313" key="4">
    <source>
        <dbReference type="EMBL" id="KAL0267458.1"/>
    </source>
</evidence>
<comment type="caution">
    <text evidence="4">The sequence shown here is derived from an EMBL/GenBank/DDBJ whole genome shotgun (WGS) entry which is preliminary data.</text>
</comment>
<accession>A0AAW2HC65</accession>
<dbReference type="InterPro" id="IPR001792">
    <property type="entry name" value="Acylphosphatase-like_dom"/>
</dbReference>
<dbReference type="InterPro" id="IPR036046">
    <property type="entry name" value="Acylphosphatase-like_dom_sf"/>
</dbReference>
<dbReference type="PRINTS" id="PR00112">
    <property type="entry name" value="ACYLPHPHTASE"/>
</dbReference>
<dbReference type="PROSITE" id="PS51160">
    <property type="entry name" value="ACYLPHOSPHATASE_3"/>
    <property type="match status" value="1"/>
</dbReference>
<dbReference type="GO" id="GO:0003998">
    <property type="term" value="F:acylphosphatase activity"/>
    <property type="evidence" value="ECO:0007669"/>
    <property type="project" value="InterPro"/>
</dbReference>
<dbReference type="EMBL" id="JARGDH010000005">
    <property type="protein sequence ID" value="KAL0267458.1"/>
    <property type="molecule type" value="Genomic_DNA"/>
</dbReference>
<evidence type="ECO:0000256" key="2">
    <source>
        <dbReference type="RuleBase" id="RU004168"/>
    </source>
</evidence>
<dbReference type="SUPFAM" id="SSF54975">
    <property type="entry name" value="Acylphosphatase/BLUF domain-like"/>
    <property type="match status" value="1"/>
</dbReference>
<comment type="caution">
    <text evidence="1">Lacks conserved residue(s) required for the propagation of feature annotation.</text>
</comment>
<reference evidence="4" key="1">
    <citation type="journal article" date="2024" name="Gigascience">
        <title>Chromosome-level genome of the poultry shaft louse Menopon gallinae provides insight into the host-switching and adaptive evolution of parasitic lice.</title>
        <authorList>
            <person name="Xu Y."/>
            <person name="Ma L."/>
            <person name="Liu S."/>
            <person name="Liang Y."/>
            <person name="Liu Q."/>
            <person name="He Z."/>
            <person name="Tian L."/>
            <person name="Duan Y."/>
            <person name="Cai W."/>
            <person name="Li H."/>
            <person name="Song F."/>
        </authorList>
    </citation>
    <scope>NUCLEOTIDE SEQUENCE</scope>
    <source>
        <strain evidence="4">Cailab_2023a</strain>
    </source>
</reference>
<dbReference type="AlphaFoldDB" id="A0AAW2HC65"/>
<feature type="domain" description="Acylphosphatase-like" evidence="3">
    <location>
        <begin position="14"/>
        <end position="104"/>
    </location>
</feature>
<proteinExistence type="inferred from homology"/>
<dbReference type="PANTHER" id="PTHR10029:SF10">
    <property type="entry name" value="GEO08407P1"/>
    <property type="match status" value="1"/>
</dbReference>
<sequence>MGVRELQLTSPLVSVEFEVFGYFEGAYFKRYCKEECNKLGVGGWVKTSARGTIIGKLEGPRTRVDQMISWLSYCGSPGSQIDQCRLYNHEYLRRPEFRSFSIRF</sequence>
<dbReference type="InterPro" id="IPR020456">
    <property type="entry name" value="Acylphosphatase"/>
</dbReference>